<evidence type="ECO:0000256" key="16">
    <source>
        <dbReference type="SAM" id="Phobius"/>
    </source>
</evidence>
<feature type="chain" id="PRO_5043720625" description="RING-type E3 ubiquitin transferase" evidence="17">
    <location>
        <begin position="23"/>
        <end position="408"/>
    </location>
</feature>
<keyword evidence="12 16" id="KW-0472">Membrane</keyword>
<dbReference type="InterPro" id="IPR013083">
    <property type="entry name" value="Znf_RING/FYVE/PHD"/>
</dbReference>
<evidence type="ECO:0000256" key="1">
    <source>
        <dbReference type="ARBA" id="ARBA00000900"/>
    </source>
</evidence>
<dbReference type="InterPro" id="IPR001841">
    <property type="entry name" value="Znf_RING"/>
</dbReference>
<evidence type="ECO:0000313" key="20">
    <source>
        <dbReference type="Proteomes" id="UP001179952"/>
    </source>
</evidence>
<evidence type="ECO:0000256" key="3">
    <source>
        <dbReference type="ARBA" id="ARBA00004906"/>
    </source>
</evidence>
<dbReference type="GO" id="GO:0061630">
    <property type="term" value="F:ubiquitin protein ligase activity"/>
    <property type="evidence" value="ECO:0007669"/>
    <property type="project" value="UniProtKB-EC"/>
</dbReference>
<keyword evidence="5" id="KW-0808">Transferase</keyword>
<dbReference type="CDD" id="cd16461">
    <property type="entry name" value="RING-H2_EL5-like"/>
    <property type="match status" value="1"/>
</dbReference>
<keyword evidence="11 16" id="KW-1133">Transmembrane helix</keyword>
<dbReference type="SUPFAM" id="SSF57850">
    <property type="entry name" value="RING/U-box"/>
    <property type="match status" value="1"/>
</dbReference>
<comment type="subcellular location">
    <subcellularLocation>
        <location evidence="2">Membrane</location>
        <topology evidence="2">Single-pass membrane protein</topology>
    </subcellularLocation>
</comment>
<dbReference type="Proteomes" id="UP001179952">
    <property type="component" value="Unassembled WGS sequence"/>
</dbReference>
<evidence type="ECO:0000259" key="18">
    <source>
        <dbReference type="PROSITE" id="PS50089"/>
    </source>
</evidence>
<reference evidence="19" key="2">
    <citation type="submission" date="2023-06" db="EMBL/GenBank/DDBJ databases">
        <authorList>
            <person name="Ma L."/>
            <person name="Liu K.-W."/>
            <person name="Li Z."/>
            <person name="Hsiao Y.-Y."/>
            <person name="Qi Y."/>
            <person name="Fu T."/>
            <person name="Tang G."/>
            <person name="Zhang D."/>
            <person name="Sun W.-H."/>
            <person name="Liu D.-K."/>
            <person name="Li Y."/>
            <person name="Chen G.-Z."/>
            <person name="Liu X.-D."/>
            <person name="Liao X.-Y."/>
            <person name="Jiang Y.-T."/>
            <person name="Yu X."/>
            <person name="Hao Y."/>
            <person name="Huang J."/>
            <person name="Zhao X.-W."/>
            <person name="Ke S."/>
            <person name="Chen Y.-Y."/>
            <person name="Wu W.-L."/>
            <person name="Hsu J.-L."/>
            <person name="Lin Y.-F."/>
            <person name="Huang M.-D."/>
            <person name="Li C.-Y."/>
            <person name="Huang L."/>
            <person name="Wang Z.-W."/>
            <person name="Zhao X."/>
            <person name="Zhong W.-Y."/>
            <person name="Peng D.-H."/>
            <person name="Ahmad S."/>
            <person name="Lan S."/>
            <person name="Zhang J.-S."/>
            <person name="Tsai W.-C."/>
            <person name="Van De Peer Y."/>
            <person name="Liu Z.-J."/>
        </authorList>
    </citation>
    <scope>NUCLEOTIDE SEQUENCE</scope>
    <source>
        <strain evidence="19">SCP</strain>
        <tissue evidence="19">Leaves</tissue>
    </source>
</reference>
<keyword evidence="17" id="KW-0732">Signal</keyword>
<evidence type="ECO:0000256" key="17">
    <source>
        <dbReference type="SAM" id="SignalP"/>
    </source>
</evidence>
<gene>
    <name evidence="19" type="ORF">QJS04_geneDACA011930</name>
</gene>
<evidence type="ECO:0000256" key="11">
    <source>
        <dbReference type="ARBA" id="ARBA00022989"/>
    </source>
</evidence>
<name>A0AAV9AHJ7_ACOGR</name>
<keyword evidence="7" id="KW-0479">Metal-binding</keyword>
<comment type="catalytic activity">
    <reaction evidence="1">
        <text>S-ubiquitinyl-[E2 ubiquitin-conjugating enzyme]-L-cysteine + [acceptor protein]-L-lysine = [E2 ubiquitin-conjugating enzyme]-L-cysteine + N(6)-ubiquitinyl-[acceptor protein]-L-lysine.</text>
        <dbReference type="EC" id="2.3.2.27"/>
    </reaction>
</comment>
<keyword evidence="20" id="KW-1185">Reference proteome</keyword>
<evidence type="ECO:0000256" key="13">
    <source>
        <dbReference type="ARBA" id="ARBA00024209"/>
    </source>
</evidence>
<feature type="signal peptide" evidence="17">
    <location>
        <begin position="1"/>
        <end position="22"/>
    </location>
</feature>
<feature type="compositionally biased region" description="Gly residues" evidence="15">
    <location>
        <begin position="294"/>
        <end position="314"/>
    </location>
</feature>
<dbReference type="InterPro" id="IPR053238">
    <property type="entry name" value="RING-H2_zinc_finger"/>
</dbReference>
<dbReference type="GO" id="GO:0016020">
    <property type="term" value="C:membrane"/>
    <property type="evidence" value="ECO:0007669"/>
    <property type="project" value="UniProtKB-SubCell"/>
</dbReference>
<comment type="caution">
    <text evidence="19">The sequence shown here is derived from an EMBL/GenBank/DDBJ whole genome shotgun (WGS) entry which is preliminary data.</text>
</comment>
<dbReference type="AlphaFoldDB" id="A0AAV9AHJ7"/>
<evidence type="ECO:0000313" key="19">
    <source>
        <dbReference type="EMBL" id="KAK1263789.1"/>
    </source>
</evidence>
<dbReference type="GO" id="GO:0008270">
    <property type="term" value="F:zinc ion binding"/>
    <property type="evidence" value="ECO:0007669"/>
    <property type="project" value="UniProtKB-KW"/>
</dbReference>
<dbReference type="EC" id="2.3.2.27" evidence="4"/>
<organism evidence="19 20">
    <name type="scientific">Acorus gramineus</name>
    <name type="common">Dwarf sweet flag</name>
    <dbReference type="NCBI Taxonomy" id="55184"/>
    <lineage>
        <taxon>Eukaryota</taxon>
        <taxon>Viridiplantae</taxon>
        <taxon>Streptophyta</taxon>
        <taxon>Embryophyta</taxon>
        <taxon>Tracheophyta</taxon>
        <taxon>Spermatophyta</taxon>
        <taxon>Magnoliopsida</taxon>
        <taxon>Liliopsida</taxon>
        <taxon>Acoraceae</taxon>
        <taxon>Acorus</taxon>
    </lineage>
</organism>
<comment type="similarity">
    <text evidence="13">Belongs to the RING-type zinc finger family. ATL subfamily.</text>
</comment>
<evidence type="ECO:0000256" key="5">
    <source>
        <dbReference type="ARBA" id="ARBA00022679"/>
    </source>
</evidence>
<evidence type="ECO:0000256" key="8">
    <source>
        <dbReference type="ARBA" id="ARBA00022771"/>
    </source>
</evidence>
<reference evidence="19" key="1">
    <citation type="journal article" date="2023" name="Nat. Commun.">
        <title>Diploid and tetraploid genomes of Acorus and the evolution of monocots.</title>
        <authorList>
            <person name="Ma L."/>
            <person name="Liu K.W."/>
            <person name="Li Z."/>
            <person name="Hsiao Y.Y."/>
            <person name="Qi Y."/>
            <person name="Fu T."/>
            <person name="Tang G.D."/>
            <person name="Zhang D."/>
            <person name="Sun W.H."/>
            <person name="Liu D.K."/>
            <person name="Li Y."/>
            <person name="Chen G.Z."/>
            <person name="Liu X.D."/>
            <person name="Liao X.Y."/>
            <person name="Jiang Y.T."/>
            <person name="Yu X."/>
            <person name="Hao Y."/>
            <person name="Huang J."/>
            <person name="Zhao X.W."/>
            <person name="Ke S."/>
            <person name="Chen Y.Y."/>
            <person name="Wu W.L."/>
            <person name="Hsu J.L."/>
            <person name="Lin Y.F."/>
            <person name="Huang M.D."/>
            <person name="Li C.Y."/>
            <person name="Huang L."/>
            <person name="Wang Z.W."/>
            <person name="Zhao X."/>
            <person name="Zhong W.Y."/>
            <person name="Peng D.H."/>
            <person name="Ahmad S."/>
            <person name="Lan S."/>
            <person name="Zhang J.S."/>
            <person name="Tsai W.C."/>
            <person name="Van de Peer Y."/>
            <person name="Liu Z.J."/>
        </authorList>
    </citation>
    <scope>NUCLEOTIDE SEQUENCE</scope>
    <source>
        <strain evidence="19">SCP</strain>
    </source>
</reference>
<evidence type="ECO:0000256" key="12">
    <source>
        <dbReference type="ARBA" id="ARBA00023136"/>
    </source>
</evidence>
<evidence type="ECO:0000256" key="15">
    <source>
        <dbReference type="SAM" id="MobiDB-lite"/>
    </source>
</evidence>
<keyword evidence="6 16" id="KW-0812">Transmembrane</keyword>
<keyword evidence="9" id="KW-0833">Ubl conjugation pathway</keyword>
<accession>A0AAV9AHJ7</accession>
<feature type="region of interest" description="Disordered" evidence="15">
    <location>
        <begin position="280"/>
        <end position="314"/>
    </location>
</feature>
<dbReference type="Gene3D" id="3.30.40.10">
    <property type="entry name" value="Zinc/RING finger domain, C3HC4 (zinc finger)"/>
    <property type="match status" value="1"/>
</dbReference>
<evidence type="ECO:0000256" key="9">
    <source>
        <dbReference type="ARBA" id="ARBA00022786"/>
    </source>
</evidence>
<dbReference type="Pfam" id="PF13639">
    <property type="entry name" value="zf-RING_2"/>
    <property type="match status" value="1"/>
</dbReference>
<dbReference type="PROSITE" id="PS50089">
    <property type="entry name" value="ZF_RING_2"/>
    <property type="match status" value="1"/>
</dbReference>
<feature type="domain" description="RING-type" evidence="18">
    <location>
        <begin position="126"/>
        <end position="168"/>
    </location>
</feature>
<sequence length="408" mass="43715">MNHNRPILLLLLLLLHQWTATAQQPPLSSTGNSNNPYYTTNFNPSMAIIIVVLVSAFFFMGFFSIYIRQCAGDRSAITNGPLNGGTGGVRSRRINRGIEASVLETFPTFQYSDVKNQKLGKGTLECAICINEFEDDETLRLLPKCDHVFHTECIDTWLATHTTCPVCRSNLVPDLNSSDPPRIIPALVGASSSSDGHEEESPDHVAVTIEEEVVVDDPTPPQPLPKRSRSGSTRRFPRSHSTGHSVVAPGENCERFTLRLPEHVRREIVVGGRLHRSTSLLSFPTEESSRRGYRNGGGGGGGEGSSRGGGGGGGWRSLRLGSLRSRSERWGFNVGPAFLRSVSFLSPRKTAAAVEGGGEGSVKGEGGSQRGVFRAPLNSCLGGGGADAGSKAGADPDEWPTARLTPPV</sequence>
<keyword evidence="10" id="KW-0862">Zinc</keyword>
<evidence type="ECO:0000256" key="14">
    <source>
        <dbReference type="PROSITE-ProRule" id="PRU00175"/>
    </source>
</evidence>
<feature type="transmembrane region" description="Helical" evidence="16">
    <location>
        <begin position="46"/>
        <end position="67"/>
    </location>
</feature>
<keyword evidence="8 14" id="KW-0863">Zinc-finger</keyword>
<comment type="pathway">
    <text evidence="3">Protein modification; protein ubiquitination.</text>
</comment>
<evidence type="ECO:0000256" key="10">
    <source>
        <dbReference type="ARBA" id="ARBA00022833"/>
    </source>
</evidence>
<protein>
    <recommendedName>
        <fullName evidence="4">RING-type E3 ubiquitin transferase</fullName>
        <ecNumber evidence="4">2.3.2.27</ecNumber>
    </recommendedName>
</protein>
<feature type="region of interest" description="Disordered" evidence="15">
    <location>
        <begin position="383"/>
        <end position="408"/>
    </location>
</feature>
<evidence type="ECO:0000256" key="6">
    <source>
        <dbReference type="ARBA" id="ARBA00022692"/>
    </source>
</evidence>
<evidence type="ECO:0000256" key="4">
    <source>
        <dbReference type="ARBA" id="ARBA00012483"/>
    </source>
</evidence>
<proteinExistence type="inferred from homology"/>
<dbReference type="SMART" id="SM00184">
    <property type="entry name" value="RING"/>
    <property type="match status" value="1"/>
</dbReference>
<feature type="region of interest" description="Disordered" evidence="15">
    <location>
        <begin position="212"/>
        <end position="248"/>
    </location>
</feature>
<evidence type="ECO:0000256" key="7">
    <source>
        <dbReference type="ARBA" id="ARBA00022723"/>
    </source>
</evidence>
<evidence type="ECO:0000256" key="2">
    <source>
        <dbReference type="ARBA" id="ARBA00004167"/>
    </source>
</evidence>
<dbReference type="PANTHER" id="PTHR14155:SF263">
    <property type="entry name" value="E3 UBIQUITIN-PROTEIN LIGASE ATL6"/>
    <property type="match status" value="1"/>
</dbReference>
<dbReference type="FunFam" id="3.30.40.10:FF:000187">
    <property type="entry name" value="E3 ubiquitin-protein ligase ATL6"/>
    <property type="match status" value="1"/>
</dbReference>
<dbReference type="PANTHER" id="PTHR14155">
    <property type="entry name" value="RING FINGER DOMAIN-CONTAINING"/>
    <property type="match status" value="1"/>
</dbReference>
<dbReference type="EMBL" id="JAUJYN010000009">
    <property type="protein sequence ID" value="KAK1263789.1"/>
    <property type="molecule type" value="Genomic_DNA"/>
</dbReference>